<comment type="caution">
    <text evidence="26">The sequence shown here is derived from an EMBL/GenBank/DDBJ whole genome shotgun (WGS) entry which is preliminary data.</text>
</comment>
<name>A0ABD0JH19_9CAEN</name>
<feature type="disulfide bond" evidence="17">
    <location>
        <begin position="444"/>
        <end position="453"/>
    </location>
</feature>
<dbReference type="InterPro" id="IPR016201">
    <property type="entry name" value="PSI"/>
</dbReference>
<dbReference type="Pfam" id="PF00362">
    <property type="entry name" value="Integrin_beta"/>
    <property type="match status" value="1"/>
</dbReference>
<evidence type="ECO:0000313" key="26">
    <source>
        <dbReference type="EMBL" id="KAK7474294.1"/>
    </source>
</evidence>
<keyword evidence="27" id="KW-1185">Reference proteome</keyword>
<dbReference type="InterPro" id="IPR036349">
    <property type="entry name" value="Integrin_bsu_tail_dom_sf"/>
</dbReference>
<evidence type="ECO:0000256" key="2">
    <source>
        <dbReference type="ARBA" id="ARBA00007449"/>
    </source>
</evidence>
<feature type="disulfide bond" evidence="17">
    <location>
        <begin position="39"/>
        <end position="72"/>
    </location>
</feature>
<feature type="disulfide bond" evidence="17">
    <location>
        <begin position="624"/>
        <end position="651"/>
    </location>
</feature>
<evidence type="ECO:0000256" key="12">
    <source>
        <dbReference type="ARBA" id="ARBA00022989"/>
    </source>
</evidence>
<feature type="domain" description="Integrin beta subunit VWA" evidence="22">
    <location>
        <begin position="35"/>
        <end position="444"/>
    </location>
</feature>
<keyword evidence="4" id="KW-0245">EGF-like domain</keyword>
<dbReference type="SUPFAM" id="SSF57196">
    <property type="entry name" value="EGF/Laminin"/>
    <property type="match status" value="2"/>
</dbReference>
<dbReference type="PROSITE" id="PS52047">
    <property type="entry name" value="I_EGF_2"/>
    <property type="match status" value="1"/>
</dbReference>
<keyword evidence="6" id="KW-0479">Metal-binding</keyword>
<evidence type="ECO:0000256" key="6">
    <source>
        <dbReference type="ARBA" id="ARBA00022723"/>
    </source>
</evidence>
<dbReference type="PANTHER" id="PTHR10082">
    <property type="entry name" value="INTEGRIN BETA SUBUNIT"/>
    <property type="match status" value="1"/>
</dbReference>
<dbReference type="PRINTS" id="PR01186">
    <property type="entry name" value="INTEGRINB"/>
</dbReference>
<dbReference type="Gene3D" id="1.20.5.630">
    <property type="entry name" value="Integrin beta subunit, cytoplasmic domain"/>
    <property type="match status" value="1"/>
</dbReference>
<dbReference type="Gene3D" id="2.60.40.1510">
    <property type="entry name" value="ntegrin, alpha v. Chain A, domain 3"/>
    <property type="match status" value="1"/>
</dbReference>
<feature type="disulfide bond" evidence="17">
    <location>
        <begin position="439"/>
        <end position="478"/>
    </location>
</feature>
<dbReference type="Gene3D" id="1.20.5.100">
    <property type="entry name" value="Cytochrome c1, transmembrane anchor, C-terminal"/>
    <property type="match status" value="1"/>
</dbReference>
<evidence type="ECO:0000259" key="23">
    <source>
        <dbReference type="SMART" id="SM00423"/>
    </source>
</evidence>
<keyword evidence="10" id="KW-0460">Magnesium</keyword>
<evidence type="ECO:0000256" key="18">
    <source>
        <dbReference type="RuleBase" id="RU000633"/>
    </source>
</evidence>
<feature type="disulfide bond" evidence="17">
    <location>
        <begin position="389"/>
        <end position="400"/>
    </location>
</feature>
<evidence type="ECO:0000256" key="15">
    <source>
        <dbReference type="ARBA" id="ARBA00023157"/>
    </source>
</evidence>
<evidence type="ECO:0000259" key="24">
    <source>
        <dbReference type="SMART" id="SM01241"/>
    </source>
</evidence>
<dbReference type="FunFam" id="2.10.25.10:FF:000036">
    <property type="entry name" value="Integrin beta"/>
    <property type="match status" value="1"/>
</dbReference>
<dbReference type="InterPro" id="IPR012896">
    <property type="entry name" value="Integrin_bsu_tail"/>
</dbReference>
<dbReference type="Proteomes" id="UP001519460">
    <property type="component" value="Unassembled WGS sequence"/>
</dbReference>
<dbReference type="InterPro" id="IPR057243">
    <property type="entry name" value="Integrin_I-EGF_CS"/>
</dbReference>
<dbReference type="Pfam" id="PF08725">
    <property type="entry name" value="Integrin_b_cyt"/>
    <property type="match status" value="1"/>
</dbReference>
<keyword evidence="5 18" id="KW-0812">Transmembrane</keyword>
<feature type="disulfide bond" evidence="17">
    <location>
        <begin position="248"/>
        <end position="289"/>
    </location>
</feature>
<dbReference type="Gene3D" id="4.10.1240.30">
    <property type="match status" value="1"/>
</dbReference>
<dbReference type="SUPFAM" id="SSF103575">
    <property type="entry name" value="Plexin repeat"/>
    <property type="match status" value="1"/>
</dbReference>
<feature type="disulfide bond" evidence="17">
    <location>
        <begin position="531"/>
        <end position="536"/>
    </location>
</feature>
<feature type="domain" description="Integrin beta subunit cytoplasmic" evidence="24">
    <location>
        <begin position="705"/>
        <end position="750"/>
    </location>
</feature>
<dbReference type="SUPFAM" id="SSF69687">
    <property type="entry name" value="Integrin beta tail domain"/>
    <property type="match status" value="1"/>
</dbReference>
<feature type="chain" id="PRO_5044775730" description="Integrin beta" evidence="21">
    <location>
        <begin position="18"/>
        <end position="751"/>
    </location>
</feature>
<feature type="region of interest" description="Disordered" evidence="19">
    <location>
        <begin position="729"/>
        <end position="751"/>
    </location>
</feature>
<feature type="disulfide bond" evidence="17">
    <location>
        <begin position="486"/>
        <end position="523"/>
    </location>
</feature>
<evidence type="ECO:0000256" key="4">
    <source>
        <dbReference type="ARBA" id="ARBA00022536"/>
    </source>
</evidence>
<dbReference type="SMART" id="SM01242">
    <property type="entry name" value="Integrin_B_tail"/>
    <property type="match status" value="1"/>
</dbReference>
<dbReference type="Gene3D" id="3.40.50.410">
    <property type="entry name" value="von Willebrand factor, type A domain"/>
    <property type="match status" value="1"/>
</dbReference>
<dbReference type="InterPro" id="IPR013111">
    <property type="entry name" value="EGF_extracell"/>
</dbReference>
<feature type="signal peptide" evidence="21">
    <location>
        <begin position="1"/>
        <end position="17"/>
    </location>
</feature>
<evidence type="ECO:0000256" key="16">
    <source>
        <dbReference type="ARBA" id="ARBA00023180"/>
    </source>
</evidence>
<feature type="disulfide bond" evidence="17">
    <location>
        <begin position="538"/>
        <end position="547"/>
    </location>
</feature>
<evidence type="ECO:0000256" key="3">
    <source>
        <dbReference type="ARBA" id="ARBA00022475"/>
    </source>
</evidence>
<evidence type="ECO:0000256" key="11">
    <source>
        <dbReference type="ARBA" id="ARBA00022889"/>
    </source>
</evidence>
<dbReference type="InterPro" id="IPR033760">
    <property type="entry name" value="Integrin_beta_N"/>
</dbReference>
<keyword evidence="12 20" id="KW-1133">Transmembrane helix</keyword>
<feature type="disulfide bond" evidence="17">
    <location>
        <begin position="36"/>
        <end position="46"/>
    </location>
</feature>
<evidence type="ECO:0000259" key="25">
    <source>
        <dbReference type="SMART" id="SM01242"/>
    </source>
</evidence>
<feature type="compositionally biased region" description="Polar residues" evidence="19">
    <location>
        <begin position="740"/>
        <end position="751"/>
    </location>
</feature>
<dbReference type="GO" id="GO:0007229">
    <property type="term" value="P:integrin-mediated signaling pathway"/>
    <property type="evidence" value="ECO:0007669"/>
    <property type="project" value="UniProtKB-KW"/>
</dbReference>
<comment type="similarity">
    <text evidence="2 18">Belongs to the integrin beta chain family.</text>
</comment>
<dbReference type="Pfam" id="PF23105">
    <property type="entry name" value="EGF_integrin"/>
    <property type="match status" value="1"/>
</dbReference>
<evidence type="ECO:0000256" key="21">
    <source>
        <dbReference type="SAM" id="SignalP"/>
    </source>
</evidence>
<feature type="disulfide bond" evidence="17">
    <location>
        <begin position="491"/>
        <end position="507"/>
    </location>
</feature>
<evidence type="ECO:0000256" key="7">
    <source>
        <dbReference type="ARBA" id="ARBA00022729"/>
    </source>
</evidence>
<organism evidence="26 27">
    <name type="scientific">Batillaria attramentaria</name>
    <dbReference type="NCBI Taxonomy" id="370345"/>
    <lineage>
        <taxon>Eukaryota</taxon>
        <taxon>Metazoa</taxon>
        <taxon>Spiralia</taxon>
        <taxon>Lophotrochozoa</taxon>
        <taxon>Mollusca</taxon>
        <taxon>Gastropoda</taxon>
        <taxon>Caenogastropoda</taxon>
        <taxon>Sorbeoconcha</taxon>
        <taxon>Cerithioidea</taxon>
        <taxon>Batillariidae</taxon>
        <taxon>Batillaria</taxon>
    </lineage>
</organism>
<feature type="disulfide bond" evidence="17">
    <location>
        <begin position="191"/>
        <end position="198"/>
    </location>
</feature>
<feature type="domain" description="PSI" evidence="23">
    <location>
        <begin position="29"/>
        <end position="73"/>
    </location>
</feature>
<dbReference type="InterPro" id="IPR036465">
    <property type="entry name" value="vWFA_dom_sf"/>
</dbReference>
<dbReference type="Pfam" id="PF07965">
    <property type="entry name" value="Integrin_B_tail"/>
    <property type="match status" value="1"/>
</dbReference>
<evidence type="ECO:0000259" key="22">
    <source>
        <dbReference type="SMART" id="SM00187"/>
    </source>
</evidence>
<dbReference type="Gene3D" id="2.10.25.10">
    <property type="entry name" value="Laminin"/>
    <property type="match status" value="3"/>
</dbReference>
<feature type="disulfide bond" evidence="17">
    <location>
        <begin position="591"/>
        <end position="594"/>
    </location>
</feature>
<feature type="disulfide bond" evidence="17">
    <location>
        <begin position="509"/>
        <end position="514"/>
    </location>
</feature>
<evidence type="ECO:0000256" key="14">
    <source>
        <dbReference type="ARBA" id="ARBA00023136"/>
    </source>
</evidence>
<feature type="disulfide bond" evidence="17">
    <location>
        <begin position="604"/>
        <end position="675"/>
    </location>
</feature>
<keyword evidence="15 17" id="KW-1015">Disulfide bond</keyword>
<keyword evidence="7 21" id="KW-0732">Signal</keyword>
<dbReference type="Gene3D" id="3.30.1680.10">
    <property type="entry name" value="ligand-binding face of the semaphorins, domain 2"/>
    <property type="match status" value="1"/>
</dbReference>
<evidence type="ECO:0000256" key="9">
    <source>
        <dbReference type="ARBA" id="ARBA00022837"/>
    </source>
</evidence>
<evidence type="ECO:0000313" key="27">
    <source>
        <dbReference type="Proteomes" id="UP001519460"/>
    </source>
</evidence>
<dbReference type="InterPro" id="IPR015812">
    <property type="entry name" value="Integrin_bsu"/>
</dbReference>
<keyword evidence="16" id="KW-0325">Glycoprotein</keyword>
<dbReference type="AlphaFoldDB" id="A0ABD0JH19"/>
<keyword evidence="14 20" id="KW-0472">Membrane</keyword>
<dbReference type="SMART" id="SM01241">
    <property type="entry name" value="Integrin_b_cyt"/>
    <property type="match status" value="1"/>
</dbReference>
<keyword evidence="8" id="KW-0677">Repeat</keyword>
<feature type="disulfide bond" evidence="17">
    <location>
        <begin position="570"/>
        <end position="575"/>
    </location>
</feature>
<sequence length="751" mass="83701">MLVLSSLLLALVSAAMGQDLRVGEAESNPCINIDNCGECIRTAPICAWCSDEAFSRFSSRCDVRELLEEGNCPADKIMSPVSSMGVTKNENVRGGGGVQQPIQVQPQAMDVTTRTNEPINFKLTFRQAEDYPVDLYFLLDLSYTMVEEEEAQKRLIKLGQDMHFRLGFGTFVDKTVMPYTAWTDRMLADRCPLADKNCKPPHDFVSQLKLSNDANLFEEKMKEALKTVSQSFDDSEGGMDGMMQALVCEEIIGWRERSRRIIVYSSNSMFHLAGYGKLGGATMNNDRSCHLDPVNGNYTEERKFDYPSVSQIAGTLEDKSTNVIFAVMPSVLSHYESLRNLVGGEIGELEDRSANIIELIQSNYNKLRSKIQFLPRKADDVEFTFRSKCKGDVMMETAICDGLEITESVSVNIHRCQQYEETKSDSLTKCTNGNGTVECGICSCNPGRYGRVCECDESQISSEESLEKCRKGNDTEVCTGHGECICGQCDCFFLGPNTARRYSGPFCSCDDYSCARSKDNSLCGGSTRGKCNCGTCQCLEGWKGDACDCSTDNSTCFTAEGVECNGFGRCVCGRCQCFPDSDRIGPTCEECPNCPSKCSQYRDCAQCRGFSTGRYTRDECKAVCPEVDMVDTLEEGNPQVRKCDFRDTDNCLFHFTYEYDSDNNVLIKVQKTKECPKEVDLALIVGPVIAAVVLIPLLLICLFICIRNRRDRAEFARFMKEKDKARWDSGANPIYKDPKSTFQNPTYKGGK</sequence>
<evidence type="ECO:0000256" key="19">
    <source>
        <dbReference type="SAM" id="MobiDB-lite"/>
    </source>
</evidence>
<dbReference type="EMBL" id="JACVVK020000440">
    <property type="protein sequence ID" value="KAK7474294.1"/>
    <property type="molecule type" value="Genomic_DNA"/>
</dbReference>
<feature type="disulfide bond" evidence="17">
    <location>
        <begin position="549"/>
        <end position="556"/>
    </location>
</feature>
<feature type="transmembrane region" description="Helical" evidence="20">
    <location>
        <begin position="681"/>
        <end position="706"/>
    </location>
</feature>
<feature type="disulfide bond" evidence="17">
    <location>
        <begin position="484"/>
        <end position="489"/>
    </location>
</feature>
<dbReference type="GO" id="GO:0007155">
    <property type="term" value="P:cell adhesion"/>
    <property type="evidence" value="ECO:0007669"/>
    <property type="project" value="UniProtKB-KW"/>
</dbReference>
<dbReference type="InterPro" id="IPR002369">
    <property type="entry name" value="Integrin_bsu_VWA"/>
</dbReference>
<evidence type="ECO:0000256" key="8">
    <source>
        <dbReference type="ARBA" id="ARBA00022737"/>
    </source>
</evidence>
<feature type="disulfide bond" evidence="17">
    <location>
        <begin position="577"/>
        <end position="588"/>
    </location>
</feature>
<dbReference type="GO" id="GO:0046872">
    <property type="term" value="F:metal ion binding"/>
    <property type="evidence" value="ECO:0007669"/>
    <property type="project" value="UniProtKB-KW"/>
</dbReference>
<evidence type="ECO:0000256" key="5">
    <source>
        <dbReference type="ARBA" id="ARBA00022692"/>
    </source>
</evidence>
<keyword evidence="11 18" id="KW-0130">Cell adhesion</keyword>
<evidence type="ECO:0000256" key="20">
    <source>
        <dbReference type="SAM" id="Phobius"/>
    </source>
</evidence>
<protein>
    <recommendedName>
        <fullName evidence="18">Integrin beta</fullName>
    </recommendedName>
</protein>
<dbReference type="Pfam" id="PF17205">
    <property type="entry name" value="PSI_integrin"/>
    <property type="match status" value="1"/>
</dbReference>
<dbReference type="GO" id="GO:0005886">
    <property type="term" value="C:plasma membrane"/>
    <property type="evidence" value="ECO:0007669"/>
    <property type="project" value="UniProtKB-SubCell"/>
</dbReference>
<dbReference type="PROSITE" id="PS00243">
    <property type="entry name" value="I_EGF_1"/>
    <property type="match status" value="2"/>
</dbReference>
<proteinExistence type="inferred from homology"/>
<keyword evidence="9" id="KW-0106">Calcium</keyword>
<comment type="subcellular location">
    <subcellularLocation>
        <location evidence="1 18">Cell membrane</location>
        <topology evidence="1 18">Single-pass type I membrane protein</topology>
    </subcellularLocation>
</comment>
<dbReference type="InterPro" id="IPR040622">
    <property type="entry name" value="EGF_integrin_1"/>
</dbReference>
<evidence type="ECO:0000256" key="1">
    <source>
        <dbReference type="ARBA" id="ARBA00004251"/>
    </source>
</evidence>
<evidence type="ECO:0000256" key="13">
    <source>
        <dbReference type="ARBA" id="ARBA00023037"/>
    </source>
</evidence>
<dbReference type="Pfam" id="PF07974">
    <property type="entry name" value="EGF_2"/>
    <property type="match status" value="1"/>
</dbReference>
<dbReference type="SUPFAM" id="SSF53300">
    <property type="entry name" value="vWA-like"/>
    <property type="match status" value="1"/>
</dbReference>
<accession>A0ABD0JH19</accession>
<feature type="disulfide bond" evidence="17">
    <location>
        <begin position="49"/>
        <end position="61"/>
    </location>
</feature>
<dbReference type="PANTHER" id="PTHR10082:SF60">
    <property type="entry name" value="INTEGRIN BETA-PS"/>
    <property type="match status" value="1"/>
</dbReference>
<dbReference type="InterPro" id="IPR057073">
    <property type="entry name" value="EGF_integrin_2"/>
</dbReference>
<reference evidence="26 27" key="1">
    <citation type="journal article" date="2023" name="Sci. Data">
        <title>Genome assembly of the Korean intertidal mud-creeper Batillaria attramentaria.</title>
        <authorList>
            <person name="Patra A.K."/>
            <person name="Ho P.T."/>
            <person name="Jun S."/>
            <person name="Lee S.J."/>
            <person name="Kim Y."/>
            <person name="Won Y.J."/>
        </authorList>
    </citation>
    <scope>NUCLEOTIDE SEQUENCE [LARGE SCALE GENOMIC DNA]</scope>
    <source>
        <strain evidence="26">Wonlab-2016</strain>
    </source>
</reference>
<evidence type="ECO:0000256" key="17">
    <source>
        <dbReference type="PIRSR" id="PIRSR002512-1"/>
    </source>
</evidence>
<feature type="disulfide bond" evidence="17">
    <location>
        <begin position="430"/>
        <end position="442"/>
    </location>
</feature>
<dbReference type="SMART" id="SM00423">
    <property type="entry name" value="PSI"/>
    <property type="match status" value="1"/>
</dbReference>
<keyword evidence="13 18" id="KW-0401">Integrin</keyword>
<dbReference type="Pfam" id="PF18372">
    <property type="entry name" value="I-EGF_1"/>
    <property type="match status" value="1"/>
</dbReference>
<dbReference type="SMART" id="SM00187">
    <property type="entry name" value="INB"/>
    <property type="match status" value="1"/>
</dbReference>
<feature type="disulfide bond" evidence="17">
    <location>
        <begin position="598"/>
        <end position="607"/>
    </location>
</feature>
<dbReference type="PIRSF" id="PIRSF002512">
    <property type="entry name" value="Integrin_B"/>
    <property type="match status" value="1"/>
</dbReference>
<dbReference type="FunFam" id="2.10.25.10:FF:000075">
    <property type="entry name" value="Integrin beta"/>
    <property type="match status" value="1"/>
</dbReference>
<feature type="disulfide bond" evidence="17">
    <location>
        <begin position="533"/>
        <end position="564"/>
    </location>
</feature>
<keyword evidence="3" id="KW-1003">Cell membrane</keyword>
<gene>
    <name evidence="26" type="ORF">BaRGS_00034429</name>
</gene>
<feature type="domain" description="Integrin beta subunit tail" evidence="25">
    <location>
        <begin position="598"/>
        <end position="680"/>
    </location>
</feature>
<dbReference type="InterPro" id="IPR014836">
    <property type="entry name" value="Integrin_bsu_cyt_dom"/>
</dbReference>
<evidence type="ECO:0000256" key="10">
    <source>
        <dbReference type="ARBA" id="ARBA00022842"/>
    </source>
</evidence>
<feature type="disulfide bond" evidence="17">
    <location>
        <begin position="572"/>
        <end position="620"/>
    </location>
</feature>
<feature type="disulfide bond" evidence="17">
    <location>
        <begin position="455"/>
        <end position="469"/>
    </location>
</feature>